<feature type="region of interest" description="Disordered" evidence="7">
    <location>
        <begin position="161"/>
        <end position="326"/>
    </location>
</feature>
<evidence type="ECO:0000256" key="4">
    <source>
        <dbReference type="ARBA" id="ARBA00023242"/>
    </source>
</evidence>
<dbReference type="AlphaFoldDB" id="A0A0B6ZGX6"/>
<dbReference type="PROSITE" id="PS00027">
    <property type="entry name" value="HOMEOBOX_1"/>
    <property type="match status" value="1"/>
</dbReference>
<dbReference type="SMART" id="SM00389">
    <property type="entry name" value="HOX"/>
    <property type="match status" value="1"/>
</dbReference>
<dbReference type="SUPFAM" id="SSF46689">
    <property type="entry name" value="Homeodomain-like"/>
    <property type="match status" value="1"/>
</dbReference>
<organism evidence="9">
    <name type="scientific">Arion vulgaris</name>
    <dbReference type="NCBI Taxonomy" id="1028688"/>
    <lineage>
        <taxon>Eukaryota</taxon>
        <taxon>Metazoa</taxon>
        <taxon>Spiralia</taxon>
        <taxon>Lophotrochozoa</taxon>
        <taxon>Mollusca</taxon>
        <taxon>Gastropoda</taxon>
        <taxon>Heterobranchia</taxon>
        <taxon>Euthyneura</taxon>
        <taxon>Panpulmonata</taxon>
        <taxon>Eupulmonata</taxon>
        <taxon>Stylommatophora</taxon>
        <taxon>Helicina</taxon>
        <taxon>Arionoidea</taxon>
        <taxon>Arionidae</taxon>
        <taxon>Arion</taxon>
    </lineage>
</organism>
<protein>
    <recommendedName>
        <fullName evidence="8">Homeobox domain-containing protein</fullName>
    </recommendedName>
</protein>
<feature type="compositionally biased region" description="Polar residues" evidence="7">
    <location>
        <begin position="303"/>
        <end position="326"/>
    </location>
</feature>
<gene>
    <name evidence="9" type="primary">ORF64130</name>
</gene>
<dbReference type="InterPro" id="IPR001356">
    <property type="entry name" value="HD"/>
</dbReference>
<comment type="subcellular location">
    <subcellularLocation>
        <location evidence="5 6">Nucleus</location>
    </subcellularLocation>
</comment>
<feature type="region of interest" description="Disordered" evidence="7">
    <location>
        <begin position="89"/>
        <end position="126"/>
    </location>
</feature>
<keyword evidence="1" id="KW-0175">Coiled coil</keyword>
<dbReference type="EMBL" id="HACG01020979">
    <property type="protein sequence ID" value="CEK67844.1"/>
    <property type="molecule type" value="Transcribed_RNA"/>
</dbReference>
<evidence type="ECO:0000259" key="8">
    <source>
        <dbReference type="PROSITE" id="PS50071"/>
    </source>
</evidence>
<evidence type="ECO:0000256" key="1">
    <source>
        <dbReference type="ARBA" id="ARBA00023054"/>
    </source>
</evidence>
<feature type="DNA-binding region" description="Homeobox" evidence="5">
    <location>
        <begin position="35"/>
        <end position="94"/>
    </location>
</feature>
<keyword evidence="2 5" id="KW-0238">DNA-binding</keyword>
<dbReference type="GO" id="GO:0000977">
    <property type="term" value="F:RNA polymerase II transcription regulatory region sequence-specific DNA binding"/>
    <property type="evidence" value="ECO:0007669"/>
    <property type="project" value="TreeGrafter"/>
</dbReference>
<feature type="compositionally biased region" description="Low complexity" evidence="7">
    <location>
        <begin position="251"/>
        <end position="264"/>
    </location>
</feature>
<dbReference type="PROSITE" id="PS50071">
    <property type="entry name" value="HOMEOBOX_2"/>
    <property type="match status" value="1"/>
</dbReference>
<sequence>PDKLLRSNSQGSNEPAHRRRKSSMDERSFDSPTQPKRPRVFFTEDQKDSLRQAYAQDPYPNQSTIEALAKNLSVGVKTVINWFHNHRMRAKQQHHAGGDTSIKSEPDESSNQSDMSSMSGDVTSAMSGGQYFHGGITPTDVNQWMFPQFEPVALMRKVPSLNEDNGEDNKENCGVLDDDDDDDDDELDEPDGLDNSTLNNNNMDKDDVDGGENDSRNECEDDECGKNEDDRSDSSQRLTKSEEDCFSDNRGGLTLTSTLSSSGGVNKRKRSNPQRVYEGAQLDKTLNANKATPYIGSSDDNLDNATKLQSSSRSDQPTNSYDSINAGTNVKYISQMETNGESSFRNSFSSPMYSDRHSMEEANCSMSSRSNNDDHAIHRIHKIEKIQKAIKSAVEHWDDDDKKASLSIEKIQKHLDNKPSNEDWEF</sequence>
<dbReference type="InterPro" id="IPR009057">
    <property type="entry name" value="Homeodomain-like_sf"/>
</dbReference>
<dbReference type="GO" id="GO:0000981">
    <property type="term" value="F:DNA-binding transcription factor activity, RNA polymerase II-specific"/>
    <property type="evidence" value="ECO:0007669"/>
    <property type="project" value="InterPro"/>
</dbReference>
<evidence type="ECO:0000256" key="5">
    <source>
        <dbReference type="PROSITE-ProRule" id="PRU00108"/>
    </source>
</evidence>
<evidence type="ECO:0000256" key="2">
    <source>
        <dbReference type="ARBA" id="ARBA00023125"/>
    </source>
</evidence>
<feature type="non-terminal residue" evidence="9">
    <location>
        <position position="1"/>
    </location>
</feature>
<feature type="region of interest" description="Disordered" evidence="7">
    <location>
        <begin position="1"/>
        <end position="58"/>
    </location>
</feature>
<evidence type="ECO:0000313" key="9">
    <source>
        <dbReference type="EMBL" id="CEK67844.1"/>
    </source>
</evidence>
<evidence type="ECO:0000256" key="7">
    <source>
        <dbReference type="SAM" id="MobiDB-lite"/>
    </source>
</evidence>
<dbReference type="PANTHER" id="PTHR14043:SF2">
    <property type="entry name" value="HOMEOBOX PROTEIN CUT"/>
    <property type="match status" value="1"/>
</dbReference>
<keyword evidence="4 5" id="KW-0539">Nucleus</keyword>
<proteinExistence type="predicted"/>
<reference evidence="9" key="1">
    <citation type="submission" date="2014-12" db="EMBL/GenBank/DDBJ databases">
        <title>Insight into the proteome of Arion vulgaris.</title>
        <authorList>
            <person name="Aradska J."/>
            <person name="Bulat T."/>
            <person name="Smidak R."/>
            <person name="Sarate P."/>
            <person name="Gangsoo J."/>
            <person name="Sialana F."/>
            <person name="Bilban M."/>
            <person name="Lubec G."/>
        </authorList>
    </citation>
    <scope>NUCLEOTIDE SEQUENCE</scope>
    <source>
        <tissue evidence="9">Skin</tissue>
    </source>
</reference>
<name>A0A0B6ZGX6_9EUPU</name>
<feature type="compositionally biased region" description="Low complexity" evidence="7">
    <location>
        <begin position="109"/>
        <end position="119"/>
    </location>
</feature>
<dbReference type="Pfam" id="PF00046">
    <property type="entry name" value="Homeodomain"/>
    <property type="match status" value="1"/>
</dbReference>
<dbReference type="InterPro" id="IPR017970">
    <property type="entry name" value="Homeobox_CS"/>
</dbReference>
<feature type="compositionally biased region" description="Acidic residues" evidence="7">
    <location>
        <begin position="176"/>
        <end position="192"/>
    </location>
</feature>
<dbReference type="GO" id="GO:0005634">
    <property type="term" value="C:nucleus"/>
    <property type="evidence" value="ECO:0007669"/>
    <property type="project" value="UniProtKB-SubCell"/>
</dbReference>
<feature type="domain" description="Homeobox" evidence="8">
    <location>
        <begin position="33"/>
        <end position="93"/>
    </location>
</feature>
<feature type="compositionally biased region" description="Polar residues" evidence="7">
    <location>
        <begin position="1"/>
        <end position="13"/>
    </location>
</feature>
<dbReference type="CDD" id="cd00086">
    <property type="entry name" value="homeodomain"/>
    <property type="match status" value="1"/>
</dbReference>
<dbReference type="PANTHER" id="PTHR14043">
    <property type="entry name" value="CCAAT DISPLACEMENT PROTEIN-RELATED"/>
    <property type="match status" value="1"/>
</dbReference>
<dbReference type="Gene3D" id="1.10.10.60">
    <property type="entry name" value="Homeodomain-like"/>
    <property type="match status" value="1"/>
</dbReference>
<feature type="compositionally biased region" description="Basic and acidic residues" evidence="7">
    <location>
        <begin position="213"/>
        <end position="243"/>
    </location>
</feature>
<keyword evidence="3 5" id="KW-0371">Homeobox</keyword>
<evidence type="ECO:0000256" key="3">
    <source>
        <dbReference type="ARBA" id="ARBA00023155"/>
    </source>
</evidence>
<accession>A0A0B6ZGX6</accession>
<evidence type="ECO:0000256" key="6">
    <source>
        <dbReference type="RuleBase" id="RU000682"/>
    </source>
</evidence>